<evidence type="ECO:0000313" key="3">
    <source>
        <dbReference type="Proteomes" id="UP000248606"/>
    </source>
</evidence>
<proteinExistence type="predicted"/>
<evidence type="ECO:0000313" key="2">
    <source>
        <dbReference type="EMBL" id="PZP88380.1"/>
    </source>
</evidence>
<name>A0A2W5I9I9_9ACTN</name>
<dbReference type="Proteomes" id="UP000248606">
    <property type="component" value="Unassembled WGS sequence"/>
</dbReference>
<evidence type="ECO:0000259" key="1">
    <source>
        <dbReference type="SMART" id="SM00901"/>
    </source>
</evidence>
<comment type="caution">
    <text evidence="2">The sequence shown here is derived from an EMBL/GenBank/DDBJ whole genome shotgun (WGS) entry which is preliminary data.</text>
</comment>
<protein>
    <recommendedName>
        <fullName evidence="1">FRG domain-containing protein</fullName>
    </recommendedName>
</protein>
<dbReference type="Pfam" id="PF08867">
    <property type="entry name" value="FRG"/>
    <property type="match status" value="1"/>
</dbReference>
<organism evidence="2 3">
    <name type="scientific">Lawsonella clevelandensis</name>
    <dbReference type="NCBI Taxonomy" id="1528099"/>
    <lineage>
        <taxon>Bacteria</taxon>
        <taxon>Bacillati</taxon>
        <taxon>Actinomycetota</taxon>
        <taxon>Actinomycetes</taxon>
        <taxon>Mycobacteriales</taxon>
        <taxon>Lawsonellaceae</taxon>
        <taxon>Lawsonella</taxon>
    </lineage>
</organism>
<dbReference type="EMBL" id="QFOZ01000012">
    <property type="protein sequence ID" value="PZP88380.1"/>
    <property type="molecule type" value="Genomic_DNA"/>
</dbReference>
<sequence length="375" mass="44288">MLETTSDSKSGPEFVEKFFTERELHVLDEKSGTGEVDKDRFDEWFREVEKTFKKLPLYQDSAWEKLKVVINFLHNKLFSKNDDSDEKDKTPQELTIWFFRGQSNSNYSFHSSLYRHFKRNYEEKNDKEAKFESLDVDNQEKILRNAREELIQKAQEHGFIRNLSNLHIEALLQHHGTPTRLIDVTLDWRVALYFACKEDVDKDGRLFILASPYTFETLVKEQLDAKGVPYASDKAYLVLLAHFDSRMIAQQAFFINGKLPKENKNNIRYNDDELKLNEIREIMSVSINFRKDGKLTKVNDLLQPETSPQNYEDIIGYSIRIPREFKRRILKKLEEEGICEDSLFPPLLETKRLFKETVTKSFDESIKELSKQEDE</sequence>
<dbReference type="RefSeq" id="WP_290599097.1">
    <property type="nucleotide sequence ID" value="NZ_CAKZIO010000009.1"/>
</dbReference>
<dbReference type="AlphaFoldDB" id="A0A2W5I9I9"/>
<dbReference type="InterPro" id="IPR014966">
    <property type="entry name" value="FRG-dom"/>
</dbReference>
<accession>A0A2W5I9I9</accession>
<gene>
    <name evidence="2" type="ORF">DI579_06630</name>
</gene>
<dbReference type="SMART" id="SM00901">
    <property type="entry name" value="FRG"/>
    <property type="match status" value="1"/>
</dbReference>
<feature type="domain" description="FRG" evidence="1">
    <location>
        <begin position="93"/>
        <end position="207"/>
    </location>
</feature>
<reference evidence="2 3" key="1">
    <citation type="submission" date="2017-08" db="EMBL/GenBank/DDBJ databases">
        <title>Infants hospitalized years apart are colonized by the same room-sourced microbial strains.</title>
        <authorList>
            <person name="Brooks B."/>
            <person name="Olm M.R."/>
            <person name="Firek B.A."/>
            <person name="Baker R."/>
            <person name="Thomas B.C."/>
            <person name="Morowitz M.J."/>
            <person name="Banfield J.F."/>
        </authorList>
    </citation>
    <scope>NUCLEOTIDE SEQUENCE [LARGE SCALE GENOMIC DNA]</scope>
    <source>
        <strain evidence="2">S2_006_000_R1_57</strain>
    </source>
</reference>